<keyword evidence="9" id="KW-1185">Reference proteome</keyword>
<sequence>MHGASVSSSVPPAAALGRRVIFLLALTCGVAVGNIYFPQAVSPLVASGLDVSPDSAALVVTAAQFGYAAGNFLLVPLGDRLPHRPLIVVMLGVTGAGLLGAAGAPALPGLIGASALVGVTTVIAQVIAPMAAGLVPDDRRGAVMGTLLAGSIGGILLARTFGGLAGEWLGWRAPYLIAAVVALSIAVALAFVLPATVPPSRQPYPALLAAPLRLLRQEPELRRSCFYQATVFGGFQAVWTGVALLLTGPVYGLGAQAVGVLALVSAGTMVAMPVAGRQVDRRGSDPVSLVAILGTLASAGVLAFGTLGGAAGLVALGAGTLLLDVAMQSGMIANQARIFALRPDARSRINTAYMTCAFLGGSTGSWLGATAYTRSGWTGLCALVAFLAVLALARHLLHRRTTAAARTGGQAEPVDDPPLRAPRRP</sequence>
<dbReference type="AlphaFoldDB" id="A0A4R5B2J6"/>
<dbReference type="InterPro" id="IPR036259">
    <property type="entry name" value="MFS_trans_sf"/>
</dbReference>
<dbReference type="PANTHER" id="PTHR42910">
    <property type="entry name" value="TRANSPORTER SCO4007-RELATED"/>
    <property type="match status" value="1"/>
</dbReference>
<comment type="subcellular location">
    <subcellularLocation>
        <location evidence="1">Cell membrane</location>
        <topology evidence="1">Multi-pass membrane protein</topology>
    </subcellularLocation>
</comment>
<feature type="transmembrane region" description="Helical" evidence="6">
    <location>
        <begin position="57"/>
        <end position="74"/>
    </location>
</feature>
<organism evidence="8 9">
    <name type="scientific">Actinomadura darangshiensis</name>
    <dbReference type="NCBI Taxonomy" id="705336"/>
    <lineage>
        <taxon>Bacteria</taxon>
        <taxon>Bacillati</taxon>
        <taxon>Actinomycetota</taxon>
        <taxon>Actinomycetes</taxon>
        <taxon>Streptosporangiales</taxon>
        <taxon>Thermomonosporaceae</taxon>
        <taxon>Actinomadura</taxon>
    </lineage>
</organism>
<proteinExistence type="predicted"/>
<gene>
    <name evidence="8" type="ORF">E1293_21980</name>
</gene>
<dbReference type="Gene3D" id="1.20.1250.20">
    <property type="entry name" value="MFS general substrate transporter like domains"/>
    <property type="match status" value="1"/>
</dbReference>
<feature type="transmembrane region" description="Helical" evidence="6">
    <location>
        <begin position="352"/>
        <end position="371"/>
    </location>
</feature>
<evidence type="ECO:0000259" key="7">
    <source>
        <dbReference type="PROSITE" id="PS50850"/>
    </source>
</evidence>
<keyword evidence="3 6" id="KW-1133">Transmembrane helix</keyword>
<feature type="transmembrane region" description="Helical" evidence="6">
    <location>
        <begin position="173"/>
        <end position="193"/>
    </location>
</feature>
<feature type="region of interest" description="Disordered" evidence="5">
    <location>
        <begin position="404"/>
        <end position="425"/>
    </location>
</feature>
<evidence type="ECO:0000313" key="9">
    <source>
        <dbReference type="Proteomes" id="UP000295578"/>
    </source>
</evidence>
<feature type="transmembrane region" description="Helical" evidence="6">
    <location>
        <begin position="287"/>
        <end position="307"/>
    </location>
</feature>
<keyword evidence="2 6" id="KW-0812">Transmembrane</keyword>
<dbReference type="EMBL" id="SMKY01000101">
    <property type="protein sequence ID" value="TDD79941.1"/>
    <property type="molecule type" value="Genomic_DNA"/>
</dbReference>
<protein>
    <submittedName>
        <fullName evidence="8">MFS transporter</fullName>
    </submittedName>
</protein>
<feature type="transmembrane region" description="Helical" evidence="6">
    <location>
        <begin position="313"/>
        <end position="332"/>
    </location>
</feature>
<feature type="transmembrane region" description="Helical" evidence="6">
    <location>
        <begin position="377"/>
        <end position="397"/>
    </location>
</feature>
<dbReference type="InterPro" id="IPR011701">
    <property type="entry name" value="MFS"/>
</dbReference>
<feature type="transmembrane region" description="Helical" evidence="6">
    <location>
        <begin position="142"/>
        <end position="161"/>
    </location>
</feature>
<evidence type="ECO:0000256" key="5">
    <source>
        <dbReference type="SAM" id="MobiDB-lite"/>
    </source>
</evidence>
<dbReference type="PANTHER" id="PTHR42910:SF1">
    <property type="entry name" value="MAJOR FACILITATOR SUPERFAMILY (MFS) PROFILE DOMAIN-CONTAINING PROTEIN"/>
    <property type="match status" value="1"/>
</dbReference>
<feature type="domain" description="Major facilitator superfamily (MFS) profile" evidence="7">
    <location>
        <begin position="13"/>
        <end position="402"/>
    </location>
</feature>
<evidence type="ECO:0000256" key="4">
    <source>
        <dbReference type="ARBA" id="ARBA00023136"/>
    </source>
</evidence>
<comment type="caution">
    <text evidence="8">The sequence shown here is derived from an EMBL/GenBank/DDBJ whole genome shotgun (WGS) entry which is preliminary data.</text>
</comment>
<feature type="transmembrane region" description="Helical" evidence="6">
    <location>
        <begin position="86"/>
        <end position="104"/>
    </location>
</feature>
<reference evidence="8 9" key="1">
    <citation type="submission" date="2019-03" db="EMBL/GenBank/DDBJ databases">
        <title>Draft genome sequences of novel Actinobacteria.</title>
        <authorList>
            <person name="Sahin N."/>
            <person name="Ay H."/>
            <person name="Saygin H."/>
        </authorList>
    </citation>
    <scope>NUCLEOTIDE SEQUENCE [LARGE SCALE GENOMIC DNA]</scope>
    <source>
        <strain evidence="8 9">DSM 45941</strain>
    </source>
</reference>
<dbReference type="Proteomes" id="UP000295578">
    <property type="component" value="Unassembled WGS sequence"/>
</dbReference>
<evidence type="ECO:0000256" key="2">
    <source>
        <dbReference type="ARBA" id="ARBA00022692"/>
    </source>
</evidence>
<dbReference type="GO" id="GO:0022857">
    <property type="term" value="F:transmembrane transporter activity"/>
    <property type="evidence" value="ECO:0007669"/>
    <property type="project" value="InterPro"/>
</dbReference>
<evidence type="ECO:0000256" key="1">
    <source>
        <dbReference type="ARBA" id="ARBA00004651"/>
    </source>
</evidence>
<feature type="transmembrane region" description="Helical" evidence="6">
    <location>
        <begin position="225"/>
        <end position="247"/>
    </location>
</feature>
<dbReference type="OrthoDB" id="9815356at2"/>
<dbReference type="SUPFAM" id="SSF103473">
    <property type="entry name" value="MFS general substrate transporter"/>
    <property type="match status" value="1"/>
</dbReference>
<dbReference type="InterPro" id="IPR020846">
    <property type="entry name" value="MFS_dom"/>
</dbReference>
<dbReference type="Pfam" id="PF07690">
    <property type="entry name" value="MFS_1"/>
    <property type="match status" value="1"/>
</dbReference>
<feature type="transmembrane region" description="Helical" evidence="6">
    <location>
        <begin position="253"/>
        <end position="275"/>
    </location>
</feature>
<feature type="transmembrane region" description="Helical" evidence="6">
    <location>
        <begin position="20"/>
        <end position="37"/>
    </location>
</feature>
<accession>A0A4R5B2J6</accession>
<dbReference type="GO" id="GO:0005886">
    <property type="term" value="C:plasma membrane"/>
    <property type="evidence" value="ECO:0007669"/>
    <property type="project" value="UniProtKB-SubCell"/>
</dbReference>
<name>A0A4R5B2J6_9ACTN</name>
<feature type="transmembrane region" description="Helical" evidence="6">
    <location>
        <begin position="110"/>
        <end position="135"/>
    </location>
</feature>
<dbReference type="CDD" id="cd17324">
    <property type="entry name" value="MFS_NepI_like"/>
    <property type="match status" value="1"/>
</dbReference>
<dbReference type="PROSITE" id="PS50850">
    <property type="entry name" value="MFS"/>
    <property type="match status" value="1"/>
</dbReference>
<evidence type="ECO:0000256" key="3">
    <source>
        <dbReference type="ARBA" id="ARBA00022989"/>
    </source>
</evidence>
<evidence type="ECO:0000313" key="8">
    <source>
        <dbReference type="EMBL" id="TDD79941.1"/>
    </source>
</evidence>
<evidence type="ECO:0000256" key="6">
    <source>
        <dbReference type="SAM" id="Phobius"/>
    </source>
</evidence>
<keyword evidence="4 6" id="KW-0472">Membrane</keyword>